<feature type="domain" description="RNase III" evidence="2">
    <location>
        <begin position="152"/>
        <end position="240"/>
    </location>
</feature>
<dbReference type="GO" id="GO:0004525">
    <property type="term" value="F:ribonuclease III activity"/>
    <property type="evidence" value="ECO:0007669"/>
    <property type="project" value="InterPro"/>
</dbReference>
<dbReference type="AlphaFoldDB" id="A0A167VFR9"/>
<dbReference type="STRING" id="1081102.A0A167VFR9"/>
<dbReference type="PROSITE" id="PS50142">
    <property type="entry name" value="RNASE_3_2"/>
    <property type="match status" value="1"/>
</dbReference>
<dbReference type="PROSITE" id="PS51257">
    <property type="entry name" value="PROKAR_LIPOPROTEIN"/>
    <property type="match status" value="1"/>
</dbReference>
<dbReference type="InterPro" id="IPR036389">
    <property type="entry name" value="RNase_III_sf"/>
</dbReference>
<gene>
    <name evidence="3" type="ORF">SPI_04105</name>
</gene>
<feature type="compositionally biased region" description="Low complexity" evidence="1">
    <location>
        <begin position="91"/>
        <end position="110"/>
    </location>
</feature>
<sequence length="311" mass="32836">MKRIRVQRLAGQLLAPGAARPPATAGLLSACSSSASSSSCFPLAALPSSQPSSSASPSSFSLARCQPVRRQSTTSSSAVQSAPPPPPPAAPAADDTPYFPTATPFIPPTTGNTAPGLGPSTDPRFPELDPVAASSPAYPSPLPARARTSAKLAALHARLGLSQRLPQETLARTLVDASADPSPRFNNANLAYLGSTLIHYHTSEWLLCRYPRLPMVILYAAMKAYAGPQALADIARQWGVEAAAAPGAEVDPGLLQYSLVRSRQVIRRWGYQRAEAPHLKNPGEHVRVPSDMLREGAAPWEPAYVDIGEIL</sequence>
<feature type="region of interest" description="Disordered" evidence="1">
    <location>
        <begin position="13"/>
        <end position="143"/>
    </location>
</feature>
<dbReference type="GO" id="GO:0006396">
    <property type="term" value="P:RNA processing"/>
    <property type="evidence" value="ECO:0007669"/>
    <property type="project" value="InterPro"/>
</dbReference>
<comment type="caution">
    <text evidence="3">The sequence shown here is derived from an EMBL/GenBank/DDBJ whole genome shotgun (WGS) entry which is preliminary data.</text>
</comment>
<protein>
    <submittedName>
        <fullName evidence="3">60S ribosomal protein l3</fullName>
    </submittedName>
</protein>
<dbReference type="EMBL" id="AZHD01000006">
    <property type="protein sequence ID" value="OAA62565.1"/>
    <property type="molecule type" value="Genomic_DNA"/>
</dbReference>
<dbReference type="SUPFAM" id="SSF69065">
    <property type="entry name" value="RNase III domain-like"/>
    <property type="match status" value="1"/>
</dbReference>
<dbReference type="OrthoDB" id="67027at2759"/>
<feature type="compositionally biased region" description="Low complexity" evidence="1">
    <location>
        <begin position="72"/>
        <end position="81"/>
    </location>
</feature>
<evidence type="ECO:0000313" key="3">
    <source>
        <dbReference type="EMBL" id="OAA62565.1"/>
    </source>
</evidence>
<keyword evidence="4" id="KW-1185">Reference proteome</keyword>
<evidence type="ECO:0000259" key="2">
    <source>
        <dbReference type="PROSITE" id="PS50142"/>
    </source>
</evidence>
<dbReference type="GO" id="GO:0005840">
    <property type="term" value="C:ribosome"/>
    <property type="evidence" value="ECO:0007669"/>
    <property type="project" value="UniProtKB-KW"/>
</dbReference>
<proteinExistence type="predicted"/>
<accession>A0A167VFR9</accession>
<keyword evidence="3" id="KW-0687">Ribonucleoprotein</keyword>
<dbReference type="Gene3D" id="1.10.1520.10">
    <property type="entry name" value="Ribonuclease III domain"/>
    <property type="match status" value="1"/>
</dbReference>
<name>A0A167VFR9_9HYPO</name>
<reference evidence="3 4" key="1">
    <citation type="journal article" date="2016" name="Genome Biol. Evol.">
        <title>Divergent and convergent evolution of fungal pathogenicity.</title>
        <authorList>
            <person name="Shang Y."/>
            <person name="Xiao G."/>
            <person name="Zheng P."/>
            <person name="Cen K."/>
            <person name="Zhan S."/>
            <person name="Wang C."/>
        </authorList>
    </citation>
    <scope>NUCLEOTIDE SEQUENCE [LARGE SCALE GENOMIC DNA]</scope>
    <source>
        <strain evidence="3 4">RCEF 264</strain>
    </source>
</reference>
<dbReference type="Proteomes" id="UP000076874">
    <property type="component" value="Unassembled WGS sequence"/>
</dbReference>
<evidence type="ECO:0000313" key="4">
    <source>
        <dbReference type="Proteomes" id="UP000076874"/>
    </source>
</evidence>
<feature type="compositionally biased region" description="Low complexity" evidence="1">
    <location>
        <begin position="13"/>
        <end position="63"/>
    </location>
</feature>
<dbReference type="InterPro" id="IPR000999">
    <property type="entry name" value="RNase_III_dom"/>
</dbReference>
<keyword evidence="3" id="KW-0689">Ribosomal protein</keyword>
<evidence type="ECO:0000256" key="1">
    <source>
        <dbReference type="SAM" id="MobiDB-lite"/>
    </source>
</evidence>
<organism evidence="3 4">
    <name type="scientific">Niveomyces insectorum RCEF 264</name>
    <dbReference type="NCBI Taxonomy" id="1081102"/>
    <lineage>
        <taxon>Eukaryota</taxon>
        <taxon>Fungi</taxon>
        <taxon>Dikarya</taxon>
        <taxon>Ascomycota</taxon>
        <taxon>Pezizomycotina</taxon>
        <taxon>Sordariomycetes</taxon>
        <taxon>Hypocreomycetidae</taxon>
        <taxon>Hypocreales</taxon>
        <taxon>Cordycipitaceae</taxon>
        <taxon>Niveomyces</taxon>
    </lineage>
</organism>